<proteinExistence type="predicted"/>
<dbReference type="Proteomes" id="UP000658127">
    <property type="component" value="Unassembled WGS sequence"/>
</dbReference>
<name>A0ABQ2KC89_9NOCA</name>
<evidence type="ECO:0000313" key="2">
    <source>
        <dbReference type="Proteomes" id="UP000658127"/>
    </source>
</evidence>
<comment type="caution">
    <text evidence="1">The sequence shown here is derived from an EMBL/GenBank/DDBJ whole genome shotgun (WGS) entry which is preliminary data.</text>
</comment>
<evidence type="ECO:0000313" key="1">
    <source>
        <dbReference type="EMBL" id="GGN79199.1"/>
    </source>
</evidence>
<organism evidence="1 2">
    <name type="scientific">Nocardia rhizosphaerihabitans</name>
    <dbReference type="NCBI Taxonomy" id="1691570"/>
    <lineage>
        <taxon>Bacteria</taxon>
        <taxon>Bacillati</taxon>
        <taxon>Actinomycetota</taxon>
        <taxon>Actinomycetes</taxon>
        <taxon>Mycobacteriales</taxon>
        <taxon>Nocardiaceae</taxon>
        <taxon>Nocardia</taxon>
    </lineage>
</organism>
<sequence length="75" mass="8669">MSAKVPRKKLTIEFDEPLPAELYANLASLVWMQLRTIADAADFEFTVCHDGPSSMNKELNQHWDQFAQQAQWETE</sequence>
<accession>A0ABQ2KC89</accession>
<reference evidence="2" key="1">
    <citation type="journal article" date="2019" name="Int. J. Syst. Evol. Microbiol.">
        <title>The Global Catalogue of Microorganisms (GCM) 10K type strain sequencing project: providing services to taxonomists for standard genome sequencing and annotation.</title>
        <authorList>
            <consortium name="The Broad Institute Genomics Platform"/>
            <consortium name="The Broad Institute Genome Sequencing Center for Infectious Disease"/>
            <person name="Wu L."/>
            <person name="Ma J."/>
        </authorList>
    </citation>
    <scope>NUCLEOTIDE SEQUENCE [LARGE SCALE GENOMIC DNA]</scope>
    <source>
        <strain evidence="2">CGMCC 4.7329</strain>
    </source>
</reference>
<keyword evidence="2" id="KW-1185">Reference proteome</keyword>
<gene>
    <name evidence="1" type="ORF">GCM10011610_27400</name>
</gene>
<protein>
    <submittedName>
        <fullName evidence="1">Uncharacterized protein</fullName>
    </submittedName>
</protein>
<dbReference type="RefSeq" id="WP_189027876.1">
    <property type="nucleotide sequence ID" value="NZ_BMNE01000003.1"/>
</dbReference>
<dbReference type="EMBL" id="BMNE01000003">
    <property type="protein sequence ID" value="GGN79199.1"/>
    <property type="molecule type" value="Genomic_DNA"/>
</dbReference>